<keyword evidence="1" id="KW-1133">Transmembrane helix</keyword>
<dbReference type="AlphaFoldDB" id="A0A182MN45"/>
<keyword evidence="1" id="KW-0812">Transmembrane</keyword>
<name>A0A182MN45_9DIPT</name>
<proteinExistence type="predicted"/>
<protein>
    <submittedName>
        <fullName evidence="2">Uncharacterized protein</fullName>
    </submittedName>
</protein>
<sequence length="134" mass="15703">MSSNKFHGQLLGAARVLLELLFIIFVYLCYIMLQILVDELADFFAGVLQRKVRRTMPSYHFKRNCIKLKKYRQKHTLLRPFGYEPLQARGNVNVPRGNRRTEYSSEIIRLGNALLFMTIVGIVSYWIFCKLNKA</sequence>
<evidence type="ECO:0000313" key="2">
    <source>
        <dbReference type="EnsemblMetazoa" id="ACUA022238-PA"/>
    </source>
</evidence>
<organism evidence="2 3">
    <name type="scientific">Anopheles culicifacies</name>
    <dbReference type="NCBI Taxonomy" id="139723"/>
    <lineage>
        <taxon>Eukaryota</taxon>
        <taxon>Metazoa</taxon>
        <taxon>Ecdysozoa</taxon>
        <taxon>Arthropoda</taxon>
        <taxon>Hexapoda</taxon>
        <taxon>Insecta</taxon>
        <taxon>Pterygota</taxon>
        <taxon>Neoptera</taxon>
        <taxon>Endopterygota</taxon>
        <taxon>Diptera</taxon>
        <taxon>Nematocera</taxon>
        <taxon>Culicoidea</taxon>
        <taxon>Culicidae</taxon>
        <taxon>Anophelinae</taxon>
        <taxon>Anopheles</taxon>
        <taxon>culicifacies species complex</taxon>
    </lineage>
</organism>
<evidence type="ECO:0000256" key="1">
    <source>
        <dbReference type="SAM" id="Phobius"/>
    </source>
</evidence>
<evidence type="ECO:0000313" key="3">
    <source>
        <dbReference type="Proteomes" id="UP000075883"/>
    </source>
</evidence>
<feature type="transmembrane region" description="Helical" evidence="1">
    <location>
        <begin position="12"/>
        <end position="33"/>
    </location>
</feature>
<dbReference type="EMBL" id="AXCM01005966">
    <property type="status" value="NOT_ANNOTATED_CDS"/>
    <property type="molecule type" value="Genomic_DNA"/>
</dbReference>
<dbReference type="EnsemblMetazoa" id="ACUA022238-RA">
    <property type="protein sequence ID" value="ACUA022238-PA"/>
    <property type="gene ID" value="ACUA022238"/>
</dbReference>
<dbReference type="Proteomes" id="UP000075883">
    <property type="component" value="Unassembled WGS sequence"/>
</dbReference>
<dbReference type="VEuPathDB" id="VectorBase:ACUA022238"/>
<reference evidence="3" key="1">
    <citation type="submission" date="2013-09" db="EMBL/GenBank/DDBJ databases">
        <title>The Genome Sequence of Anopheles culicifacies species A.</title>
        <authorList>
            <consortium name="The Broad Institute Genomics Platform"/>
            <person name="Neafsey D.E."/>
            <person name="Besansky N."/>
            <person name="Howell P."/>
            <person name="Walton C."/>
            <person name="Young S.K."/>
            <person name="Zeng Q."/>
            <person name="Gargeya S."/>
            <person name="Fitzgerald M."/>
            <person name="Haas B."/>
            <person name="Abouelleil A."/>
            <person name="Allen A.W."/>
            <person name="Alvarado L."/>
            <person name="Arachchi H.M."/>
            <person name="Berlin A.M."/>
            <person name="Chapman S.B."/>
            <person name="Gainer-Dewar J."/>
            <person name="Goldberg J."/>
            <person name="Griggs A."/>
            <person name="Gujja S."/>
            <person name="Hansen M."/>
            <person name="Howarth C."/>
            <person name="Imamovic A."/>
            <person name="Ireland A."/>
            <person name="Larimer J."/>
            <person name="McCowan C."/>
            <person name="Murphy C."/>
            <person name="Pearson M."/>
            <person name="Poon T.W."/>
            <person name="Priest M."/>
            <person name="Roberts A."/>
            <person name="Saif S."/>
            <person name="Shea T."/>
            <person name="Sisk P."/>
            <person name="Sykes S."/>
            <person name="Wortman J."/>
            <person name="Nusbaum C."/>
            <person name="Birren B."/>
        </authorList>
    </citation>
    <scope>NUCLEOTIDE SEQUENCE [LARGE SCALE GENOMIC DNA]</scope>
    <source>
        <strain evidence="3">A-37</strain>
    </source>
</reference>
<keyword evidence="3" id="KW-1185">Reference proteome</keyword>
<accession>A0A182MN45</accession>
<keyword evidence="1" id="KW-0472">Membrane</keyword>
<reference evidence="2" key="2">
    <citation type="submission" date="2020-05" db="UniProtKB">
        <authorList>
            <consortium name="EnsemblMetazoa"/>
        </authorList>
    </citation>
    <scope>IDENTIFICATION</scope>
    <source>
        <strain evidence="2">A-37</strain>
    </source>
</reference>
<feature type="transmembrane region" description="Helical" evidence="1">
    <location>
        <begin position="107"/>
        <end position="128"/>
    </location>
</feature>